<reference evidence="1 2" key="1">
    <citation type="submission" date="2022-12" db="EMBL/GenBank/DDBJ databases">
        <title>Chromosome-level genome of Tegillarca granosa.</title>
        <authorList>
            <person name="Kim J."/>
        </authorList>
    </citation>
    <scope>NUCLEOTIDE SEQUENCE [LARGE SCALE GENOMIC DNA]</scope>
    <source>
        <strain evidence="1">Teg-2019</strain>
        <tissue evidence="1">Adductor muscle</tissue>
    </source>
</reference>
<organism evidence="1 2">
    <name type="scientific">Tegillarca granosa</name>
    <name type="common">Malaysian cockle</name>
    <name type="synonym">Anadara granosa</name>
    <dbReference type="NCBI Taxonomy" id="220873"/>
    <lineage>
        <taxon>Eukaryota</taxon>
        <taxon>Metazoa</taxon>
        <taxon>Spiralia</taxon>
        <taxon>Lophotrochozoa</taxon>
        <taxon>Mollusca</taxon>
        <taxon>Bivalvia</taxon>
        <taxon>Autobranchia</taxon>
        <taxon>Pteriomorphia</taxon>
        <taxon>Arcoida</taxon>
        <taxon>Arcoidea</taxon>
        <taxon>Arcidae</taxon>
        <taxon>Tegillarca</taxon>
    </lineage>
</organism>
<protein>
    <submittedName>
        <fullName evidence="1">Uncharacterized protein</fullName>
    </submittedName>
</protein>
<name>A0ABQ9FUF5_TEGGR</name>
<accession>A0ABQ9FUF5</accession>
<dbReference type="Proteomes" id="UP001217089">
    <property type="component" value="Unassembled WGS sequence"/>
</dbReference>
<evidence type="ECO:0000313" key="2">
    <source>
        <dbReference type="Proteomes" id="UP001217089"/>
    </source>
</evidence>
<keyword evidence="2" id="KW-1185">Reference proteome</keyword>
<comment type="caution">
    <text evidence="1">The sequence shown here is derived from an EMBL/GenBank/DDBJ whole genome shotgun (WGS) entry which is preliminary data.</text>
</comment>
<gene>
    <name evidence="1" type="ORF">KUTeg_002485</name>
</gene>
<proteinExistence type="predicted"/>
<evidence type="ECO:0000313" key="1">
    <source>
        <dbReference type="EMBL" id="KAJ8320898.1"/>
    </source>
</evidence>
<sequence length="107" mass="12654">MTLADSIKKKAIWFEFTLLFHTCNSIKRKNKLSDTQKTLCIFDVFTAQMSEDFRDFLDENNVKIVYLDSDTLDINSNYPVDMSLIQLKPLTAKWLVKMFQYKSNNQR</sequence>
<dbReference type="EMBL" id="JARBDR010000141">
    <property type="protein sequence ID" value="KAJ8320898.1"/>
    <property type="molecule type" value="Genomic_DNA"/>
</dbReference>